<dbReference type="AlphaFoldDB" id="D0SRH7"/>
<feature type="transmembrane region" description="Helical" evidence="1">
    <location>
        <begin position="64"/>
        <end position="82"/>
    </location>
</feature>
<feature type="transmembrane region" description="Helical" evidence="1">
    <location>
        <begin position="41"/>
        <end position="58"/>
    </location>
</feature>
<protein>
    <submittedName>
        <fullName evidence="2">Uncharacterized protein</fullName>
    </submittedName>
</protein>
<feature type="transmembrane region" description="Helical" evidence="1">
    <location>
        <begin position="136"/>
        <end position="157"/>
    </location>
</feature>
<keyword evidence="1" id="KW-1133">Transmembrane helix</keyword>
<reference evidence="3" key="1">
    <citation type="journal article" date="2012" name="PLoS ONE">
        <title>The success of Acinetobacter species; genetic, metabolic and virulence attributes.</title>
        <authorList>
            <person name="Peleg A.Y."/>
            <person name="de Breij A."/>
            <person name="Adams M.D."/>
            <person name="Cerqueira G.M."/>
            <person name="Mocali S."/>
            <person name="Galardini M."/>
            <person name="Nibbering P.H."/>
            <person name="Earl A.M."/>
            <person name="Ward D.V."/>
            <person name="Paterson D.L."/>
            <person name="Seifert H."/>
            <person name="Dijkshoorn L."/>
        </authorList>
    </citation>
    <scope>NUCLEOTIDE SEQUENCE [LARGE SCALE GENOMIC DNA]</scope>
    <source>
        <strain evidence="3">SH205</strain>
    </source>
</reference>
<keyword evidence="1" id="KW-0812">Transmembrane</keyword>
<feature type="transmembrane region" description="Helical" evidence="1">
    <location>
        <begin position="103"/>
        <end position="130"/>
    </location>
</feature>
<dbReference type="Proteomes" id="UP000018442">
    <property type="component" value="Unassembled WGS sequence"/>
</dbReference>
<keyword evidence="1" id="KW-0472">Membrane</keyword>
<accession>D0SRH7</accession>
<dbReference type="HOGENOM" id="CLU_141445_0_0_6"/>
<dbReference type="EMBL" id="GG705018">
    <property type="protein sequence ID" value="EEY91456.1"/>
    <property type="molecule type" value="Genomic_DNA"/>
</dbReference>
<evidence type="ECO:0000313" key="3">
    <source>
        <dbReference type="Proteomes" id="UP000018442"/>
    </source>
</evidence>
<organism evidence="2 3">
    <name type="scientific">Acinetobacter junii SH205</name>
    <dbReference type="NCBI Taxonomy" id="575587"/>
    <lineage>
        <taxon>Bacteria</taxon>
        <taxon>Pseudomonadati</taxon>
        <taxon>Pseudomonadota</taxon>
        <taxon>Gammaproteobacteria</taxon>
        <taxon>Moraxellales</taxon>
        <taxon>Moraxellaceae</taxon>
        <taxon>Acinetobacter</taxon>
    </lineage>
</organism>
<evidence type="ECO:0000256" key="1">
    <source>
        <dbReference type="SAM" id="Phobius"/>
    </source>
</evidence>
<name>D0SRH7_ACIJU</name>
<proteinExistence type="predicted"/>
<evidence type="ECO:0000313" key="2">
    <source>
        <dbReference type="EMBL" id="EEY91456.1"/>
    </source>
</evidence>
<sequence length="172" mass="19683">MSKLSAIIILFGKISMYFWNTKALAHELAEDTLSKQHYKNYYLAAALVVSVVYYYGMYSPYYDVRVISLEAILTLFIMLIGIQRTYQANGADEGINFLNRITALSFPILIQTTVAGVVFGVVLLLIYQYFGLAQTAFAIWYEWCVSAFTIFLQILFFTRLVSYMKRVAAHTI</sequence>
<gene>
    <name evidence="2" type="ORF">HMPREF0026_03087</name>
</gene>